<reference evidence="2 3" key="1">
    <citation type="submission" date="2019-09" db="EMBL/GenBank/DDBJ databases">
        <title>Bacillus ochoae sp. nov., Paenibacillus whitsoniae sp. nov., Paenibacillus spiritus sp. nov. Isolated from the Mars Exploration Rover during spacecraft assembly.</title>
        <authorList>
            <person name="Seuylemezian A."/>
            <person name="Vaishampayan P."/>
        </authorList>
    </citation>
    <scope>NUCLEOTIDE SEQUENCE [LARGE SCALE GENOMIC DNA]</scope>
    <source>
        <strain evidence="2 3">MER_111</strain>
    </source>
</reference>
<gene>
    <name evidence="2" type="ORF">F4V43_07535</name>
</gene>
<evidence type="ECO:0000313" key="2">
    <source>
        <dbReference type="EMBL" id="KAA9005930.1"/>
    </source>
</evidence>
<comment type="caution">
    <text evidence="2">The sequence shown here is derived from an EMBL/GenBank/DDBJ whole genome shotgun (WGS) entry which is preliminary data.</text>
</comment>
<feature type="domain" description="Recombinase" evidence="1">
    <location>
        <begin position="2"/>
        <end position="46"/>
    </location>
</feature>
<evidence type="ECO:0000313" key="3">
    <source>
        <dbReference type="Proteomes" id="UP000367750"/>
    </source>
</evidence>
<name>A0A5J5GDA3_9BACL</name>
<accession>A0A5J5GDA3</accession>
<protein>
    <recommendedName>
        <fullName evidence="1">Recombinase domain-containing protein</fullName>
    </recommendedName>
</protein>
<dbReference type="GO" id="GO:0003677">
    <property type="term" value="F:DNA binding"/>
    <property type="evidence" value="ECO:0007669"/>
    <property type="project" value="InterPro"/>
</dbReference>
<dbReference type="RefSeq" id="WP_150457631.1">
    <property type="nucleotide sequence ID" value="NZ_VYKK01000007.1"/>
</dbReference>
<organism evidence="2 3">
    <name type="scientific">Paenibacillus spiritus</name>
    <dbReference type="NCBI Taxonomy" id="2496557"/>
    <lineage>
        <taxon>Bacteria</taxon>
        <taxon>Bacillati</taxon>
        <taxon>Bacillota</taxon>
        <taxon>Bacilli</taxon>
        <taxon>Bacillales</taxon>
        <taxon>Paenibacillaceae</taxon>
        <taxon>Paenibacillus</taxon>
    </lineage>
</organism>
<sequence length="52" mass="6310">MRYNRYENWAERRRKGKSSELILVDGHHSAIITNELWEKVQLLRKKKATMPK</sequence>
<dbReference type="EMBL" id="VYKK01000007">
    <property type="protein sequence ID" value="KAA9005930.1"/>
    <property type="molecule type" value="Genomic_DNA"/>
</dbReference>
<dbReference type="InterPro" id="IPR011109">
    <property type="entry name" value="DNA_bind_recombinase_dom"/>
</dbReference>
<dbReference type="Pfam" id="PF07508">
    <property type="entry name" value="Recombinase"/>
    <property type="match status" value="1"/>
</dbReference>
<dbReference type="GO" id="GO:0000150">
    <property type="term" value="F:DNA strand exchange activity"/>
    <property type="evidence" value="ECO:0007669"/>
    <property type="project" value="InterPro"/>
</dbReference>
<proteinExistence type="predicted"/>
<dbReference type="Proteomes" id="UP000367750">
    <property type="component" value="Unassembled WGS sequence"/>
</dbReference>
<keyword evidence="3" id="KW-1185">Reference proteome</keyword>
<evidence type="ECO:0000259" key="1">
    <source>
        <dbReference type="Pfam" id="PF07508"/>
    </source>
</evidence>
<dbReference type="OrthoDB" id="9811097at2"/>
<dbReference type="AlphaFoldDB" id="A0A5J5GDA3"/>